<dbReference type="EMBL" id="CP039350">
    <property type="protein sequence ID" value="QCD96057.1"/>
    <property type="molecule type" value="Genomic_DNA"/>
</dbReference>
<gene>
    <name evidence="4" type="ORF">DEO72_LG6g759</name>
</gene>
<dbReference type="GO" id="GO:0004497">
    <property type="term" value="F:monooxygenase activity"/>
    <property type="evidence" value="ECO:0007669"/>
    <property type="project" value="InterPro"/>
</dbReference>
<dbReference type="InterPro" id="IPR001128">
    <property type="entry name" value="Cyt_P450"/>
</dbReference>
<dbReference type="GO" id="GO:0016705">
    <property type="term" value="F:oxidoreductase activity, acting on paired donors, with incorporation or reduction of molecular oxygen"/>
    <property type="evidence" value="ECO:0007669"/>
    <property type="project" value="InterPro"/>
</dbReference>
<evidence type="ECO:0000313" key="5">
    <source>
        <dbReference type="Proteomes" id="UP000501690"/>
    </source>
</evidence>
<dbReference type="Pfam" id="PF00067">
    <property type="entry name" value="p450"/>
    <property type="match status" value="1"/>
</dbReference>
<protein>
    <submittedName>
        <fullName evidence="4">Cytochrome P450</fullName>
    </submittedName>
</protein>
<evidence type="ECO:0000256" key="3">
    <source>
        <dbReference type="ARBA" id="ARBA00023004"/>
    </source>
</evidence>
<dbReference type="Gene3D" id="1.10.630.10">
    <property type="entry name" value="Cytochrome P450"/>
    <property type="match status" value="1"/>
</dbReference>
<dbReference type="SUPFAM" id="SSF48264">
    <property type="entry name" value="Cytochrome P450"/>
    <property type="match status" value="1"/>
</dbReference>
<dbReference type="AlphaFoldDB" id="A0A4D6M5E7"/>
<dbReference type="GO" id="GO:0020037">
    <property type="term" value="F:heme binding"/>
    <property type="evidence" value="ECO:0007669"/>
    <property type="project" value="InterPro"/>
</dbReference>
<keyword evidence="2" id="KW-0479">Metal-binding</keyword>
<dbReference type="GO" id="GO:0010268">
    <property type="term" value="P:brassinosteroid homeostasis"/>
    <property type="evidence" value="ECO:0007669"/>
    <property type="project" value="TreeGrafter"/>
</dbReference>
<evidence type="ECO:0000313" key="4">
    <source>
        <dbReference type="EMBL" id="QCD96057.1"/>
    </source>
</evidence>
<proteinExistence type="inferred from homology"/>
<name>A0A4D6M5E7_VIGUN</name>
<dbReference type="Proteomes" id="UP000501690">
    <property type="component" value="Linkage Group LG6"/>
</dbReference>
<evidence type="ECO:0000256" key="1">
    <source>
        <dbReference type="ARBA" id="ARBA00010617"/>
    </source>
</evidence>
<dbReference type="InterPro" id="IPR036396">
    <property type="entry name" value="Cyt_P450_sf"/>
</dbReference>
<comment type="similarity">
    <text evidence="1">Belongs to the cytochrome P450 family.</text>
</comment>
<keyword evidence="5" id="KW-1185">Reference proteome</keyword>
<dbReference type="PANTHER" id="PTHR24286">
    <property type="entry name" value="CYTOCHROME P450 26"/>
    <property type="match status" value="1"/>
</dbReference>
<dbReference type="PANTHER" id="PTHR24286:SF11">
    <property type="entry name" value="CYTOCHROME P450, FAMILY 87, SUBFAMILY A, POLYPEPTIDE 2"/>
    <property type="match status" value="1"/>
</dbReference>
<dbReference type="GO" id="GO:0016125">
    <property type="term" value="P:sterol metabolic process"/>
    <property type="evidence" value="ECO:0007669"/>
    <property type="project" value="TreeGrafter"/>
</dbReference>
<dbReference type="GO" id="GO:0005506">
    <property type="term" value="F:iron ion binding"/>
    <property type="evidence" value="ECO:0007669"/>
    <property type="project" value="InterPro"/>
</dbReference>
<sequence>MKKLKKMLQERREKPRKEESDFFDYVVDELSKEGTLLNEEMALDLMFTLLFASFETTSLALTYAIKALSDHPSVLKRLEVDDAHTNLPARGPASTNLSARSPALRTYLSVVQHT</sequence>
<reference evidence="4 5" key="1">
    <citation type="submission" date="2019-04" db="EMBL/GenBank/DDBJ databases">
        <title>An improved genome assembly and genetic linkage map for asparagus bean, Vigna unguiculata ssp. sesquipedialis.</title>
        <authorList>
            <person name="Xia Q."/>
            <person name="Zhang R."/>
            <person name="Dong Y."/>
        </authorList>
    </citation>
    <scope>NUCLEOTIDE SEQUENCE [LARGE SCALE GENOMIC DNA]</scope>
    <source>
        <tissue evidence="4">Leaf</tissue>
    </source>
</reference>
<organism evidence="4 5">
    <name type="scientific">Vigna unguiculata</name>
    <name type="common">Cowpea</name>
    <dbReference type="NCBI Taxonomy" id="3917"/>
    <lineage>
        <taxon>Eukaryota</taxon>
        <taxon>Viridiplantae</taxon>
        <taxon>Streptophyta</taxon>
        <taxon>Embryophyta</taxon>
        <taxon>Tracheophyta</taxon>
        <taxon>Spermatophyta</taxon>
        <taxon>Magnoliopsida</taxon>
        <taxon>eudicotyledons</taxon>
        <taxon>Gunneridae</taxon>
        <taxon>Pentapetalae</taxon>
        <taxon>rosids</taxon>
        <taxon>fabids</taxon>
        <taxon>Fabales</taxon>
        <taxon>Fabaceae</taxon>
        <taxon>Papilionoideae</taxon>
        <taxon>50 kb inversion clade</taxon>
        <taxon>NPAAA clade</taxon>
        <taxon>indigoferoid/millettioid clade</taxon>
        <taxon>Phaseoleae</taxon>
        <taxon>Vigna</taxon>
    </lineage>
</organism>
<dbReference type="GO" id="GO:0016132">
    <property type="term" value="P:brassinosteroid biosynthetic process"/>
    <property type="evidence" value="ECO:0007669"/>
    <property type="project" value="TreeGrafter"/>
</dbReference>
<keyword evidence="3" id="KW-0408">Iron</keyword>
<accession>A0A4D6M5E7</accession>
<evidence type="ECO:0000256" key="2">
    <source>
        <dbReference type="ARBA" id="ARBA00022723"/>
    </source>
</evidence>